<feature type="transmembrane region" description="Helical" evidence="3">
    <location>
        <begin position="15"/>
        <end position="34"/>
    </location>
</feature>
<name>D0LLV6_HALO1</name>
<dbReference type="CDD" id="cd13604">
    <property type="entry name" value="PBP2_TRAP_ketoacid_lactate_like"/>
    <property type="match status" value="1"/>
</dbReference>
<dbReference type="Proteomes" id="UP000001880">
    <property type="component" value="Chromosome"/>
</dbReference>
<keyword evidence="1" id="KW-0732">Signal</keyword>
<dbReference type="STRING" id="502025.Hoch_2600"/>
<dbReference type="Gene3D" id="3.40.190.170">
    <property type="entry name" value="Bacterial extracellular solute-binding protein, family 7"/>
    <property type="match status" value="1"/>
</dbReference>
<reference evidence="4 5" key="1">
    <citation type="journal article" date="2010" name="Stand. Genomic Sci.">
        <title>Complete genome sequence of Haliangium ochraceum type strain (SMP-2).</title>
        <authorList>
            <consortium name="US DOE Joint Genome Institute (JGI-PGF)"/>
            <person name="Ivanova N."/>
            <person name="Daum C."/>
            <person name="Lang E."/>
            <person name="Abt B."/>
            <person name="Kopitz M."/>
            <person name="Saunders E."/>
            <person name="Lapidus A."/>
            <person name="Lucas S."/>
            <person name="Glavina Del Rio T."/>
            <person name="Nolan M."/>
            <person name="Tice H."/>
            <person name="Copeland A."/>
            <person name="Cheng J.F."/>
            <person name="Chen F."/>
            <person name="Bruce D."/>
            <person name="Goodwin L."/>
            <person name="Pitluck S."/>
            <person name="Mavromatis K."/>
            <person name="Pati A."/>
            <person name="Mikhailova N."/>
            <person name="Chen A."/>
            <person name="Palaniappan K."/>
            <person name="Land M."/>
            <person name="Hauser L."/>
            <person name="Chang Y.J."/>
            <person name="Jeffries C.D."/>
            <person name="Detter J.C."/>
            <person name="Brettin T."/>
            <person name="Rohde M."/>
            <person name="Goker M."/>
            <person name="Bristow J."/>
            <person name="Markowitz V."/>
            <person name="Eisen J.A."/>
            <person name="Hugenholtz P."/>
            <person name="Kyrpides N.C."/>
            <person name="Klenk H.P."/>
        </authorList>
    </citation>
    <scope>NUCLEOTIDE SEQUENCE [LARGE SCALE GENOMIC DNA]</scope>
    <source>
        <strain evidence="5">DSM 14365 / CIP 107738 / JCM 11303 / AJ 13395 / SMP-2</strain>
    </source>
</reference>
<keyword evidence="3" id="KW-1133">Transmembrane helix</keyword>
<dbReference type="PANTHER" id="PTHR33376">
    <property type="match status" value="1"/>
</dbReference>
<protein>
    <submittedName>
        <fullName evidence="4">Extracellular solute-binding protein</fullName>
    </submittedName>
</protein>
<dbReference type="EMBL" id="CP001804">
    <property type="protein sequence ID" value="ACY15134.1"/>
    <property type="molecule type" value="Genomic_DNA"/>
</dbReference>
<evidence type="ECO:0000256" key="1">
    <source>
        <dbReference type="ARBA" id="ARBA00022729"/>
    </source>
</evidence>
<feature type="region of interest" description="Disordered" evidence="2">
    <location>
        <begin position="379"/>
        <end position="423"/>
    </location>
</feature>
<dbReference type="eggNOG" id="COG4663">
    <property type="taxonomic scope" value="Bacteria"/>
</dbReference>
<organism evidence="4 5">
    <name type="scientific">Haliangium ochraceum (strain DSM 14365 / JCM 11303 / SMP-2)</name>
    <dbReference type="NCBI Taxonomy" id="502025"/>
    <lineage>
        <taxon>Bacteria</taxon>
        <taxon>Pseudomonadati</taxon>
        <taxon>Myxococcota</taxon>
        <taxon>Polyangia</taxon>
        <taxon>Haliangiales</taxon>
        <taxon>Kofleriaceae</taxon>
        <taxon>Haliangium</taxon>
    </lineage>
</organism>
<evidence type="ECO:0000313" key="5">
    <source>
        <dbReference type="Proteomes" id="UP000001880"/>
    </source>
</evidence>
<dbReference type="Pfam" id="PF03480">
    <property type="entry name" value="DctP"/>
    <property type="match status" value="1"/>
</dbReference>
<sequence length="423" mass="45125">MSGDATHRVGVSNKAALVGVLVAFVVGIVASLALRPPSAQIVEGGDGTSLERVRWRVPVAFGTHLPALGDNILYVAERVSKASGGAVVFDVYEPGKLVPPFSITDGVKDKKIQAGYTWVGYDQGKIPSSAMFAARPFGMEPWEYAAWWYEGEGQPLAEEIYGEHNVHPILCGLIGPETAGWFRDEIVTLDDFDGRKIRFAGLGGKVLQRLGASVTMIPGGEIAQALDKGAIDGTEFSMPAIDQNLGFDRIVKFNYFPGWHQTYTAFHLLVNKEIWTELGEPTRTLIDTACTASVIRNLAHGEAIQAPILAGFPDKGVKAAALPLPLLRDLSRVTAEVMKEEAAADPWFQRVYESQEKFAAEYQAWKRLAYLPRDFADTVGDAPAPPAVPAAPADDGAAGSADDAAADDAAADADADAGAGGEE</sequence>
<evidence type="ECO:0000256" key="3">
    <source>
        <dbReference type="SAM" id="Phobius"/>
    </source>
</evidence>
<keyword evidence="3" id="KW-0472">Membrane</keyword>
<evidence type="ECO:0000256" key="2">
    <source>
        <dbReference type="SAM" id="MobiDB-lite"/>
    </source>
</evidence>
<dbReference type="RefSeq" id="WP_012827742.1">
    <property type="nucleotide sequence ID" value="NC_013440.1"/>
</dbReference>
<proteinExistence type="predicted"/>
<dbReference type="KEGG" id="hoh:Hoch_2600"/>
<dbReference type="InterPro" id="IPR018389">
    <property type="entry name" value="DctP_fam"/>
</dbReference>
<dbReference type="HOGENOM" id="CLU_036176_0_1_7"/>
<accession>D0LLV6</accession>
<dbReference type="GO" id="GO:0055085">
    <property type="term" value="P:transmembrane transport"/>
    <property type="evidence" value="ECO:0007669"/>
    <property type="project" value="InterPro"/>
</dbReference>
<feature type="compositionally biased region" description="Low complexity" evidence="2">
    <location>
        <begin position="390"/>
        <end position="403"/>
    </location>
</feature>
<dbReference type="PANTHER" id="PTHR33376:SF5">
    <property type="entry name" value="EXTRACYTOPLASMIC SOLUTE RECEPTOR PROTEIN"/>
    <property type="match status" value="1"/>
</dbReference>
<keyword evidence="5" id="KW-1185">Reference proteome</keyword>
<evidence type="ECO:0000313" key="4">
    <source>
        <dbReference type="EMBL" id="ACY15134.1"/>
    </source>
</evidence>
<gene>
    <name evidence="4" type="ordered locus">Hoch_2600</name>
</gene>
<keyword evidence="3" id="KW-0812">Transmembrane</keyword>
<dbReference type="InterPro" id="IPR038404">
    <property type="entry name" value="TRAP_DctP_sf"/>
</dbReference>
<dbReference type="Gene3D" id="3.40.190.10">
    <property type="entry name" value="Periplasmic binding protein-like II"/>
    <property type="match status" value="1"/>
</dbReference>
<feature type="compositionally biased region" description="Acidic residues" evidence="2">
    <location>
        <begin position="404"/>
        <end position="423"/>
    </location>
</feature>
<dbReference type="AlphaFoldDB" id="D0LLV6"/>